<dbReference type="EMBL" id="JASNQZ010000017">
    <property type="protein sequence ID" value="KAL0945679.1"/>
    <property type="molecule type" value="Genomic_DNA"/>
</dbReference>
<feature type="region of interest" description="Disordered" evidence="1">
    <location>
        <begin position="87"/>
        <end position="112"/>
    </location>
</feature>
<sequence>MAPGKRNWKRKASTPPLVEVFHYTFDELLNDEPTYASVQRTSADGRRLHAESVPIPPPSPVKKKKTFSDFPDDQDFDFDVDKSLWSNADSNAGPGQSGKAKSTRKHYKSSVSHPATDGYEIVIESLLQDQPLKEWMPLRDEYLQEFMRLEGPGDSDLLACSYCAQQDGSTQQEPAIFRCHDCIGASTCAETS</sequence>
<gene>
    <name evidence="2" type="ORF">HGRIS_014830</name>
</gene>
<dbReference type="Proteomes" id="UP001556367">
    <property type="component" value="Unassembled WGS sequence"/>
</dbReference>
<feature type="region of interest" description="Disordered" evidence="1">
    <location>
        <begin position="39"/>
        <end position="69"/>
    </location>
</feature>
<reference evidence="3" key="1">
    <citation type="submission" date="2024-06" db="EMBL/GenBank/DDBJ databases">
        <title>Multi-omics analyses provide insights into the biosynthesis of the anticancer antibiotic pleurotin in Hohenbuehelia grisea.</title>
        <authorList>
            <person name="Weaver J.A."/>
            <person name="Alberti F."/>
        </authorList>
    </citation>
    <scope>NUCLEOTIDE SEQUENCE [LARGE SCALE GENOMIC DNA]</scope>
    <source>
        <strain evidence="3">T-177</strain>
    </source>
</reference>
<comment type="caution">
    <text evidence="2">The sequence shown here is derived from an EMBL/GenBank/DDBJ whole genome shotgun (WGS) entry which is preliminary data.</text>
</comment>
<accession>A0ABR3IQW0</accession>
<keyword evidence="3" id="KW-1185">Reference proteome</keyword>
<evidence type="ECO:0000313" key="2">
    <source>
        <dbReference type="EMBL" id="KAL0945679.1"/>
    </source>
</evidence>
<organism evidence="2 3">
    <name type="scientific">Hohenbuehelia grisea</name>
    <dbReference type="NCBI Taxonomy" id="104357"/>
    <lineage>
        <taxon>Eukaryota</taxon>
        <taxon>Fungi</taxon>
        <taxon>Dikarya</taxon>
        <taxon>Basidiomycota</taxon>
        <taxon>Agaricomycotina</taxon>
        <taxon>Agaricomycetes</taxon>
        <taxon>Agaricomycetidae</taxon>
        <taxon>Agaricales</taxon>
        <taxon>Pleurotineae</taxon>
        <taxon>Pleurotaceae</taxon>
        <taxon>Hohenbuehelia</taxon>
    </lineage>
</organism>
<proteinExistence type="predicted"/>
<protein>
    <submittedName>
        <fullName evidence="2">Uncharacterized protein</fullName>
    </submittedName>
</protein>
<evidence type="ECO:0000313" key="3">
    <source>
        <dbReference type="Proteomes" id="UP001556367"/>
    </source>
</evidence>
<evidence type="ECO:0000256" key="1">
    <source>
        <dbReference type="SAM" id="MobiDB-lite"/>
    </source>
</evidence>
<name>A0ABR3IQW0_9AGAR</name>